<evidence type="ECO:0000256" key="9">
    <source>
        <dbReference type="PROSITE-ProRule" id="PRU01240"/>
    </source>
</evidence>
<feature type="active site" description="Charge relay system" evidence="8 9">
    <location>
        <position position="535"/>
    </location>
</feature>
<dbReference type="InterPro" id="IPR000209">
    <property type="entry name" value="Peptidase_S8/S53_dom"/>
</dbReference>
<evidence type="ECO:0000256" key="8">
    <source>
        <dbReference type="PIRSR" id="PIRSR615500-1"/>
    </source>
</evidence>
<dbReference type="Gene3D" id="3.40.50.200">
    <property type="entry name" value="Peptidase S8/S53 domain"/>
    <property type="match status" value="1"/>
</dbReference>
<dbReference type="GO" id="GO:0005509">
    <property type="term" value="F:calcium ion binding"/>
    <property type="evidence" value="ECO:0007669"/>
    <property type="project" value="InterPro"/>
</dbReference>
<comment type="similarity">
    <text evidence="1">Belongs to the peptidase S8 family. Furin subfamily.</text>
</comment>
<keyword evidence="4" id="KW-0677">Repeat</keyword>
<dbReference type="PROSITE" id="PS51892">
    <property type="entry name" value="SUBTILASE"/>
    <property type="match status" value="1"/>
</dbReference>
<dbReference type="Gene3D" id="1.10.3130.20">
    <property type="entry name" value="Phycobilisome linker domain"/>
    <property type="match status" value="1"/>
</dbReference>
<dbReference type="SUPFAM" id="SSF49785">
    <property type="entry name" value="Galactose-binding domain-like"/>
    <property type="match status" value="1"/>
</dbReference>
<name>A0A4Y9SGC8_9BURK</name>
<dbReference type="SUPFAM" id="SSF141072">
    <property type="entry name" value="CalX-like"/>
    <property type="match status" value="1"/>
</dbReference>
<dbReference type="InterPro" id="IPR023828">
    <property type="entry name" value="Peptidase_S8_Ser-AS"/>
</dbReference>
<dbReference type="PANTHER" id="PTHR42884">
    <property type="entry name" value="PROPROTEIN CONVERTASE SUBTILISIN/KEXIN-RELATED"/>
    <property type="match status" value="1"/>
</dbReference>
<dbReference type="Pfam" id="PF00353">
    <property type="entry name" value="HemolysinCabind"/>
    <property type="match status" value="1"/>
</dbReference>
<reference evidence="11 12" key="1">
    <citation type="submission" date="2019-03" db="EMBL/GenBank/DDBJ databases">
        <title>Draft Genome Sequence of Massilia arenosa sp. nov., a Novel Massilia Species Isolated from a Sandy-loam Maize Soil.</title>
        <authorList>
            <person name="Raths R."/>
            <person name="Peta V."/>
            <person name="Bucking H."/>
        </authorList>
    </citation>
    <scope>NUCLEOTIDE SEQUENCE [LARGE SCALE GENOMIC DNA]</scope>
    <source>
        <strain evidence="11 12">MC02</strain>
    </source>
</reference>
<keyword evidence="3" id="KW-0732">Signal</keyword>
<dbReference type="InterPro" id="IPR036852">
    <property type="entry name" value="Peptidase_S8/S53_dom_sf"/>
</dbReference>
<dbReference type="Proteomes" id="UP000298438">
    <property type="component" value="Unassembled WGS sequence"/>
</dbReference>
<dbReference type="InterPro" id="IPR038255">
    <property type="entry name" value="PBS_linker_sf"/>
</dbReference>
<comment type="caution">
    <text evidence="11">The sequence shown here is derived from an EMBL/GenBank/DDBJ whole genome shotgun (WGS) entry which is preliminary data.</text>
</comment>
<dbReference type="SUPFAM" id="SSF51120">
    <property type="entry name" value="beta-Roll"/>
    <property type="match status" value="1"/>
</dbReference>
<organism evidence="11 12">
    <name type="scientific">Zemynaea arenosa</name>
    <dbReference type="NCBI Taxonomy" id="2561931"/>
    <lineage>
        <taxon>Bacteria</taxon>
        <taxon>Pseudomonadati</taxon>
        <taxon>Pseudomonadota</taxon>
        <taxon>Betaproteobacteria</taxon>
        <taxon>Burkholderiales</taxon>
        <taxon>Oxalobacteraceae</taxon>
        <taxon>Telluria group</taxon>
        <taxon>Zemynaea</taxon>
    </lineage>
</organism>
<evidence type="ECO:0000256" key="2">
    <source>
        <dbReference type="ARBA" id="ARBA00022670"/>
    </source>
</evidence>
<keyword evidence="7" id="KW-0106">Calcium</keyword>
<feature type="active site" description="Charge relay system" evidence="8 9">
    <location>
        <position position="344"/>
    </location>
</feature>
<dbReference type="AlphaFoldDB" id="A0A4Y9SGC8"/>
<dbReference type="GO" id="GO:0007154">
    <property type="term" value="P:cell communication"/>
    <property type="evidence" value="ECO:0007669"/>
    <property type="project" value="InterPro"/>
</dbReference>
<dbReference type="PRINTS" id="PR00313">
    <property type="entry name" value="CABNDNGRPT"/>
</dbReference>
<dbReference type="InterPro" id="IPR034182">
    <property type="entry name" value="Kexin/furin"/>
</dbReference>
<dbReference type="GO" id="GO:0005737">
    <property type="term" value="C:cytoplasm"/>
    <property type="evidence" value="ECO:0007669"/>
    <property type="project" value="UniProtKB-ARBA"/>
</dbReference>
<dbReference type="InterPro" id="IPR002884">
    <property type="entry name" value="P_dom"/>
</dbReference>
<evidence type="ECO:0000256" key="7">
    <source>
        <dbReference type="ARBA" id="ARBA00022837"/>
    </source>
</evidence>
<dbReference type="PROSITE" id="PS00330">
    <property type="entry name" value="HEMOLYSIN_CALCIUM"/>
    <property type="match status" value="2"/>
</dbReference>
<protein>
    <submittedName>
        <fullName evidence="11">DUF4214 domain-containing protein</fullName>
    </submittedName>
</protein>
<dbReference type="Pfam" id="PF01483">
    <property type="entry name" value="P_proprotein"/>
    <property type="match status" value="1"/>
</dbReference>
<dbReference type="SUPFAM" id="SSF52743">
    <property type="entry name" value="Subtilisin-like"/>
    <property type="match status" value="1"/>
</dbReference>
<accession>A0A4Y9SGC8</accession>
<dbReference type="GO" id="GO:0016020">
    <property type="term" value="C:membrane"/>
    <property type="evidence" value="ECO:0007669"/>
    <property type="project" value="InterPro"/>
</dbReference>
<dbReference type="EMBL" id="SPVF01000132">
    <property type="protein sequence ID" value="TFW20386.1"/>
    <property type="molecule type" value="Genomic_DNA"/>
</dbReference>
<dbReference type="PRINTS" id="PR00723">
    <property type="entry name" value="SUBTILISIN"/>
</dbReference>
<dbReference type="PANTHER" id="PTHR42884:SF14">
    <property type="entry name" value="NEUROENDOCRINE CONVERTASE 1"/>
    <property type="match status" value="1"/>
</dbReference>
<dbReference type="InterPro" id="IPR003644">
    <property type="entry name" value="Calx_beta"/>
</dbReference>
<dbReference type="GO" id="GO:0012505">
    <property type="term" value="C:endomembrane system"/>
    <property type="evidence" value="ECO:0007669"/>
    <property type="project" value="UniProtKB-ARBA"/>
</dbReference>
<keyword evidence="6 9" id="KW-0720">Serine protease</keyword>
<dbReference type="InterPro" id="IPR025282">
    <property type="entry name" value="DUF4214"/>
</dbReference>
<dbReference type="InterPro" id="IPR011049">
    <property type="entry name" value="Serralysin-like_metalloprot_C"/>
</dbReference>
<dbReference type="Gene3D" id="2.150.10.10">
    <property type="entry name" value="Serralysin-like metalloprotease, C-terminal"/>
    <property type="match status" value="1"/>
</dbReference>
<evidence type="ECO:0000256" key="1">
    <source>
        <dbReference type="ARBA" id="ARBA00005325"/>
    </source>
</evidence>
<dbReference type="Gene3D" id="2.60.120.260">
    <property type="entry name" value="Galactose-binding domain-like"/>
    <property type="match status" value="1"/>
</dbReference>
<dbReference type="InterPro" id="IPR022398">
    <property type="entry name" value="Peptidase_S8_His-AS"/>
</dbReference>
<evidence type="ECO:0000313" key="12">
    <source>
        <dbReference type="Proteomes" id="UP000298438"/>
    </source>
</evidence>
<evidence type="ECO:0000256" key="6">
    <source>
        <dbReference type="ARBA" id="ARBA00022825"/>
    </source>
</evidence>
<evidence type="ECO:0000259" key="10">
    <source>
        <dbReference type="PROSITE" id="PS51829"/>
    </source>
</evidence>
<proteinExistence type="inferred from homology"/>
<feature type="domain" description="P/Homo B" evidence="10">
    <location>
        <begin position="619"/>
        <end position="756"/>
    </location>
</feature>
<dbReference type="Pfam" id="PF03160">
    <property type="entry name" value="Calx-beta"/>
    <property type="match status" value="1"/>
</dbReference>
<dbReference type="GO" id="GO:0016485">
    <property type="term" value="P:protein processing"/>
    <property type="evidence" value="ECO:0007669"/>
    <property type="project" value="TreeGrafter"/>
</dbReference>
<gene>
    <name evidence="11" type="ORF">E4L96_10465</name>
</gene>
<evidence type="ECO:0000256" key="4">
    <source>
        <dbReference type="ARBA" id="ARBA00022737"/>
    </source>
</evidence>
<evidence type="ECO:0000256" key="3">
    <source>
        <dbReference type="ARBA" id="ARBA00022729"/>
    </source>
</evidence>
<dbReference type="PROSITE" id="PS51829">
    <property type="entry name" value="P_HOMO_B"/>
    <property type="match status" value="1"/>
</dbReference>
<dbReference type="InterPro" id="IPR038081">
    <property type="entry name" value="CalX-like_sf"/>
</dbReference>
<evidence type="ECO:0000313" key="11">
    <source>
        <dbReference type="EMBL" id="TFW20386.1"/>
    </source>
</evidence>
<dbReference type="Gene3D" id="2.60.40.2030">
    <property type="match status" value="1"/>
</dbReference>
<dbReference type="InterPro" id="IPR001343">
    <property type="entry name" value="Hemolysn_Ca-bd"/>
</dbReference>
<dbReference type="InterPro" id="IPR018511">
    <property type="entry name" value="Hemolysin-typ_Ca-bd_CS"/>
</dbReference>
<dbReference type="Pfam" id="PF00082">
    <property type="entry name" value="Peptidase_S8"/>
    <property type="match status" value="1"/>
</dbReference>
<keyword evidence="12" id="KW-1185">Reference proteome</keyword>
<sequence length="1056" mass="111971">MSSYIGFSGTATYSIDPTANTVQLHVDGLHNWGDNTSKPLRLELWLTTQPWSPSQTNTGYEIAVGSKSSVLGAYEYFSDLNDTVTFLNHPPAGTYYVTLVAAEYSGASRADNGYVADDYLTFPTMVTVGADGRVIPVDTGLPRIDVETEWVEEGDKGAQNMVFTLTLSHASTLPVSVQVDTGDETAAEGYDYQGVHQRVTFAPGATTATVTVPVNGNEYFEPTRAFELLLSDPTNAVAGHTSANGTTAQASPTLAAWGLIFDNEKPDGITLPDDPYFSLQWYLYTTRTEIAWNHATGKGVKIGIFDQGIDPTLAELVDSNDRAAGRTALTLQQGGAPVLEDDNHGTHVAGIIGAARDGEGMVGVAYGARLTSIYTSDTFTDDYPKEIANAFRYALNVDVLNNSWGFGNLLQHDTNWAFLDNAADPRFAPAFTALHDLAEKGRGGLGTVVVQSAGNSFSYGDDTNLHNFQNSRYIITVGASDYFGLSSEFSTTGASILVSAPGGAGYGDYASILTLDRKGGAGDINGDYLFADGTSFAAPIVSGIVAMMLEVNPHLGYRDVQQILAYTAHQTDYGLGDWSSNGATDWNGGGLRYNSVIQASGFGMVDALAAVRLAEAWTTTPQTVANTVEATGSQTVNKAIPDQDQKGITSTIHIDSAMTVERADVTVNITHPFIGDLEVELLSPAGTVSYLMYRPSQGALSAVGSSQENVHFTFDTVLDWGEKATGDWTLTVRDVQTGDFGTFTDWSLDLIGKAPSNSHTFVFTNEYADLIKAEPSRAVLNDPQGVNDTINAAALGSDDRIDLSGATPSVIIDANLTIGAGTVIRNAFGGDGNNILIANPLGGALHGMGGNDSITGGIGLDLLDGGKGNDKIDGGAGTDTAMFSGAWAAYTLKQGTKGLTVTDNTGIDGIDTLFNVERLAFSDKTWALDVDGAAGQIYRLYQAVFDRKPDSVGLGYWVGVIDKGATLLAIADGFVHSNEFAQLYGTKGTNAEILTHFYQNVLHRAPDKSGYDYWLDVLDRGASVAAVLASFSESPENKAGVAEVIGQGFEYTPYLG</sequence>
<dbReference type="RefSeq" id="WP_135207163.1">
    <property type="nucleotide sequence ID" value="NZ_SPVF01000132.1"/>
</dbReference>
<feature type="active site" description="Charge relay system" evidence="8 9">
    <location>
        <position position="306"/>
    </location>
</feature>
<dbReference type="CDD" id="cd04059">
    <property type="entry name" value="Peptidases_S8_Protein_convertases_Kexins_Furin-like"/>
    <property type="match status" value="1"/>
</dbReference>
<keyword evidence="2 9" id="KW-0645">Protease</keyword>
<dbReference type="InterPro" id="IPR008979">
    <property type="entry name" value="Galactose-bd-like_sf"/>
</dbReference>
<dbReference type="PROSITE" id="PS00138">
    <property type="entry name" value="SUBTILASE_SER"/>
    <property type="match status" value="1"/>
</dbReference>
<dbReference type="OrthoDB" id="480426at2"/>
<dbReference type="GO" id="GO:0004252">
    <property type="term" value="F:serine-type endopeptidase activity"/>
    <property type="evidence" value="ECO:0007669"/>
    <property type="project" value="UniProtKB-UniRule"/>
</dbReference>
<keyword evidence="5 9" id="KW-0378">Hydrolase</keyword>
<evidence type="ECO:0000256" key="5">
    <source>
        <dbReference type="ARBA" id="ARBA00022801"/>
    </source>
</evidence>
<dbReference type="InterPro" id="IPR015500">
    <property type="entry name" value="Peptidase_S8_subtilisin-rel"/>
</dbReference>
<dbReference type="PROSITE" id="PS00137">
    <property type="entry name" value="SUBTILASE_HIS"/>
    <property type="match status" value="1"/>
</dbReference>
<dbReference type="Pfam" id="PF13946">
    <property type="entry name" value="DUF4214"/>
    <property type="match status" value="1"/>
</dbReference>